<evidence type="ECO:0000256" key="3">
    <source>
        <dbReference type="ARBA" id="ARBA00004370"/>
    </source>
</evidence>
<reference evidence="7 8" key="1">
    <citation type="submission" date="2024-09" db="EMBL/GenBank/DDBJ databases">
        <title>Chromosome-scale assembly of Riccia fluitans.</title>
        <authorList>
            <person name="Paukszto L."/>
            <person name="Sawicki J."/>
            <person name="Karawczyk K."/>
            <person name="Piernik-Szablinska J."/>
            <person name="Szczecinska M."/>
            <person name="Mazdziarz M."/>
        </authorList>
    </citation>
    <scope>NUCLEOTIDE SEQUENCE [LARGE SCALE GENOMIC DNA]</scope>
    <source>
        <strain evidence="7">Rf_01</strain>
        <tissue evidence="7">Aerial parts of the thallus</tissue>
    </source>
</reference>
<dbReference type="Gene3D" id="3.40.50.1820">
    <property type="entry name" value="alpha/beta hydrolase"/>
    <property type="match status" value="1"/>
</dbReference>
<evidence type="ECO:0000256" key="5">
    <source>
        <dbReference type="ARBA" id="ARBA00023128"/>
    </source>
</evidence>
<evidence type="ECO:0000256" key="2">
    <source>
        <dbReference type="ARBA" id="ARBA00004240"/>
    </source>
</evidence>
<dbReference type="InterPro" id="IPR029058">
    <property type="entry name" value="AB_hydrolase_fold"/>
</dbReference>
<keyword evidence="5" id="KW-0496">Mitochondrion</keyword>
<keyword evidence="8" id="KW-1185">Reference proteome</keyword>
<dbReference type="GO" id="GO:0016020">
    <property type="term" value="C:membrane"/>
    <property type="evidence" value="ECO:0007669"/>
    <property type="project" value="UniProtKB-SubCell"/>
</dbReference>
<evidence type="ECO:0000256" key="1">
    <source>
        <dbReference type="ARBA" id="ARBA00004173"/>
    </source>
</evidence>
<dbReference type="GO" id="GO:0005739">
    <property type="term" value="C:mitochondrion"/>
    <property type="evidence" value="ECO:0007669"/>
    <property type="project" value="UniProtKB-SubCell"/>
</dbReference>
<evidence type="ECO:0000256" key="4">
    <source>
        <dbReference type="ARBA" id="ARBA00022824"/>
    </source>
</evidence>
<gene>
    <name evidence="7" type="ORF">R1flu_015766</name>
</gene>
<dbReference type="PANTHER" id="PTHR48182:SF2">
    <property type="entry name" value="PROTEIN SERAC1"/>
    <property type="match status" value="1"/>
</dbReference>
<dbReference type="Proteomes" id="UP001605036">
    <property type="component" value="Unassembled WGS sequence"/>
</dbReference>
<accession>A0ABD1YK95</accession>
<comment type="caution">
    <text evidence="7">The sequence shown here is derived from an EMBL/GenBank/DDBJ whole genome shotgun (WGS) entry which is preliminary data.</text>
</comment>
<dbReference type="InterPro" id="IPR052374">
    <property type="entry name" value="SERAC1"/>
</dbReference>
<evidence type="ECO:0000256" key="6">
    <source>
        <dbReference type="ARBA" id="ARBA00023136"/>
    </source>
</evidence>
<comment type="subcellular location">
    <subcellularLocation>
        <location evidence="2">Endoplasmic reticulum</location>
    </subcellularLocation>
    <subcellularLocation>
        <location evidence="3">Membrane</location>
    </subcellularLocation>
    <subcellularLocation>
        <location evidence="1">Mitochondrion</location>
    </subcellularLocation>
</comment>
<dbReference type="EMBL" id="JBHFFA010000004">
    <property type="protein sequence ID" value="KAL2631080.1"/>
    <property type="molecule type" value="Genomic_DNA"/>
</dbReference>
<dbReference type="PANTHER" id="PTHR48182">
    <property type="entry name" value="PROTEIN SERAC1"/>
    <property type="match status" value="1"/>
</dbReference>
<protein>
    <submittedName>
        <fullName evidence="7">Uncharacterized protein</fullName>
    </submittedName>
</protein>
<sequence length="376" mass="42304">MAASEAGHSTGTAEKYEGRKLQDRVYQLFPDPNLKEAAPSADVEIVLFHGLHMPDSDPEQLFWKTWTMRKDSDKVWPEVLLPNALQKDGKQISPRVLSVKYESRADLGDVGTDAGEKKLIVESLVTDLIHLDGPIGQKEGVPVILIGHDLGGLLIKSFVMEVEVTEATEKDDEKRKRLGNFLRNLKAVFFYATPHSGAKYYQELADSILSDQHPMLRFMRVLNKETARINSDFQTYRQGKAEFKASRFTSNVIHALYKTPVTVNGNKRSEQIVKEASARRDNDIFYSVSGNHFDVCRPKDEKDSAFKILVREIRQACSNSVPVPQREVNFHQDPSYQRWLDALQSTSKPPANYDICSAGVSGGSRSHVSTNKIPQK</sequence>
<evidence type="ECO:0000313" key="8">
    <source>
        <dbReference type="Proteomes" id="UP001605036"/>
    </source>
</evidence>
<proteinExistence type="predicted"/>
<dbReference type="SUPFAM" id="SSF53474">
    <property type="entry name" value="alpha/beta-Hydrolases"/>
    <property type="match status" value="1"/>
</dbReference>
<dbReference type="GO" id="GO:0005783">
    <property type="term" value="C:endoplasmic reticulum"/>
    <property type="evidence" value="ECO:0007669"/>
    <property type="project" value="UniProtKB-SubCell"/>
</dbReference>
<dbReference type="AlphaFoldDB" id="A0ABD1YK95"/>
<keyword evidence="6" id="KW-0472">Membrane</keyword>
<keyword evidence="4" id="KW-0256">Endoplasmic reticulum</keyword>
<organism evidence="7 8">
    <name type="scientific">Riccia fluitans</name>
    <dbReference type="NCBI Taxonomy" id="41844"/>
    <lineage>
        <taxon>Eukaryota</taxon>
        <taxon>Viridiplantae</taxon>
        <taxon>Streptophyta</taxon>
        <taxon>Embryophyta</taxon>
        <taxon>Marchantiophyta</taxon>
        <taxon>Marchantiopsida</taxon>
        <taxon>Marchantiidae</taxon>
        <taxon>Marchantiales</taxon>
        <taxon>Ricciaceae</taxon>
        <taxon>Riccia</taxon>
    </lineage>
</organism>
<name>A0ABD1YK95_9MARC</name>
<evidence type="ECO:0000313" key="7">
    <source>
        <dbReference type="EMBL" id="KAL2631080.1"/>
    </source>
</evidence>